<evidence type="ECO:0000256" key="2">
    <source>
        <dbReference type="HAMAP-Rule" id="MF_00630"/>
    </source>
</evidence>
<feature type="compositionally biased region" description="Low complexity" evidence="3">
    <location>
        <begin position="66"/>
        <end position="81"/>
    </location>
</feature>
<dbReference type="EMBL" id="BNCD01000001">
    <property type="protein sequence ID" value="GHH70289.1"/>
    <property type="molecule type" value="Genomic_DNA"/>
</dbReference>
<dbReference type="AlphaFoldDB" id="A0A919FQY7"/>
<evidence type="ECO:0000313" key="4">
    <source>
        <dbReference type="EMBL" id="GHH70289.1"/>
    </source>
</evidence>
<name>A0A919FQY7_9ACTN</name>
<keyword evidence="5" id="KW-1185">Reference proteome</keyword>
<evidence type="ECO:0000256" key="1">
    <source>
        <dbReference type="ARBA" id="ARBA00006200"/>
    </source>
</evidence>
<dbReference type="Proteomes" id="UP000603708">
    <property type="component" value="Unassembled WGS sequence"/>
</dbReference>
<feature type="compositionally biased region" description="Gly residues" evidence="3">
    <location>
        <begin position="9"/>
        <end position="33"/>
    </location>
</feature>
<feature type="compositionally biased region" description="Pro residues" evidence="3">
    <location>
        <begin position="54"/>
        <end position="65"/>
    </location>
</feature>
<dbReference type="HAMAP" id="MF_00630">
    <property type="entry name" value="UPF0232"/>
    <property type="match status" value="1"/>
</dbReference>
<gene>
    <name evidence="4" type="ORF">GCM10018793_04090</name>
</gene>
<dbReference type="InterPro" id="IPR007922">
    <property type="entry name" value="DciA-like"/>
</dbReference>
<reference evidence="4" key="2">
    <citation type="submission" date="2020-09" db="EMBL/GenBank/DDBJ databases">
        <authorList>
            <person name="Sun Q."/>
            <person name="Ohkuma M."/>
        </authorList>
    </citation>
    <scope>NUCLEOTIDE SEQUENCE</scope>
    <source>
        <strain evidence="4">JCM 5069</strain>
    </source>
</reference>
<feature type="region of interest" description="Disordered" evidence="3">
    <location>
        <begin position="240"/>
        <end position="260"/>
    </location>
</feature>
<dbReference type="Pfam" id="PF05258">
    <property type="entry name" value="DciA"/>
    <property type="match status" value="1"/>
</dbReference>
<sequence>MSDITPHGGLPGDGTPRGGGLPLGGRPAPGGLPGRPPEPGRTAAQARGTGAEPPRSPGPTEPPATPATSSIPAVSSTSPSISTYAAPVAPAAPVPTGVDLARVALRAAKEEARARGALVQQKRQARRGGLRSGARADGRDPVPLGSAISRLITDRAWETPAAVGGVMGRWPQIVGEDLAHHCAPLSYDEAPDQRVLTVQCDSTAWATQVRLLAPQLLARLNADLGQGTVKRIKVLGPHTPTRRFGPLRAPGSVGPRDTYG</sequence>
<evidence type="ECO:0000256" key="3">
    <source>
        <dbReference type="SAM" id="MobiDB-lite"/>
    </source>
</evidence>
<evidence type="ECO:0000313" key="5">
    <source>
        <dbReference type="Proteomes" id="UP000603708"/>
    </source>
</evidence>
<accession>A0A919FQY7</accession>
<dbReference type="RefSeq" id="WP_373316892.1">
    <property type="nucleotide sequence ID" value="NZ_BNCD01000001.1"/>
</dbReference>
<feature type="compositionally biased region" description="Low complexity" evidence="3">
    <location>
        <begin position="40"/>
        <end position="53"/>
    </location>
</feature>
<proteinExistence type="inferred from homology"/>
<organism evidence="4 5">
    <name type="scientific">Streptomyces sulfonofaciens</name>
    <dbReference type="NCBI Taxonomy" id="68272"/>
    <lineage>
        <taxon>Bacteria</taxon>
        <taxon>Bacillati</taxon>
        <taxon>Actinomycetota</taxon>
        <taxon>Actinomycetes</taxon>
        <taxon>Kitasatosporales</taxon>
        <taxon>Streptomycetaceae</taxon>
        <taxon>Streptomyces</taxon>
    </lineage>
</organism>
<dbReference type="PANTHER" id="PTHR36456">
    <property type="entry name" value="UPF0232 PROTEIN SCO3875"/>
    <property type="match status" value="1"/>
</dbReference>
<reference evidence="4" key="1">
    <citation type="journal article" date="2014" name="Int. J. Syst. Evol. Microbiol.">
        <title>Complete genome sequence of Corynebacterium casei LMG S-19264T (=DSM 44701T), isolated from a smear-ripened cheese.</title>
        <authorList>
            <consortium name="US DOE Joint Genome Institute (JGI-PGF)"/>
            <person name="Walter F."/>
            <person name="Albersmeier A."/>
            <person name="Kalinowski J."/>
            <person name="Ruckert C."/>
        </authorList>
    </citation>
    <scope>NUCLEOTIDE SEQUENCE</scope>
    <source>
        <strain evidence="4">JCM 5069</strain>
    </source>
</reference>
<feature type="region of interest" description="Disordered" evidence="3">
    <location>
        <begin position="113"/>
        <end position="144"/>
    </location>
</feature>
<dbReference type="InterPro" id="IPR023007">
    <property type="entry name" value="UPF0232_actinobac"/>
</dbReference>
<dbReference type="PANTHER" id="PTHR36456:SF1">
    <property type="entry name" value="UPF0232 PROTEIN SCO3875"/>
    <property type="match status" value="1"/>
</dbReference>
<comment type="caution">
    <text evidence="4">The sequence shown here is derived from an EMBL/GenBank/DDBJ whole genome shotgun (WGS) entry which is preliminary data.</text>
</comment>
<protein>
    <recommendedName>
        <fullName evidence="2">UPF0232 protein GCM10018793_04090</fullName>
    </recommendedName>
</protein>
<comment type="similarity">
    <text evidence="1 2">Belongs to the UPF0232 family.</text>
</comment>
<feature type="region of interest" description="Disordered" evidence="3">
    <location>
        <begin position="1"/>
        <end position="81"/>
    </location>
</feature>